<keyword evidence="5" id="KW-0410">Iron transport</keyword>
<evidence type="ECO:0000256" key="2">
    <source>
        <dbReference type="ARBA" id="ARBA00009810"/>
    </source>
</evidence>
<evidence type="ECO:0000256" key="12">
    <source>
        <dbReference type="ARBA" id="ARBA00023170"/>
    </source>
</evidence>
<feature type="chain" id="PRO_5047532616" evidence="16">
    <location>
        <begin position="25"/>
        <end position="738"/>
    </location>
</feature>
<dbReference type="InterPro" id="IPR012910">
    <property type="entry name" value="Plug_dom"/>
</dbReference>
<evidence type="ECO:0000256" key="10">
    <source>
        <dbReference type="ARBA" id="ARBA00023077"/>
    </source>
</evidence>
<dbReference type="Pfam" id="PF07715">
    <property type="entry name" value="Plug"/>
    <property type="match status" value="1"/>
</dbReference>
<feature type="domain" description="TonB-dependent receptor plug" evidence="18">
    <location>
        <begin position="78"/>
        <end position="172"/>
    </location>
</feature>
<evidence type="ECO:0000313" key="20">
    <source>
        <dbReference type="Proteomes" id="UP001238467"/>
    </source>
</evidence>
<evidence type="ECO:0000259" key="17">
    <source>
        <dbReference type="Pfam" id="PF00593"/>
    </source>
</evidence>
<keyword evidence="12 19" id="KW-0675">Receptor</keyword>
<evidence type="ECO:0000313" key="19">
    <source>
        <dbReference type="EMBL" id="MDQ0349959.1"/>
    </source>
</evidence>
<evidence type="ECO:0000256" key="3">
    <source>
        <dbReference type="ARBA" id="ARBA00022448"/>
    </source>
</evidence>
<keyword evidence="20" id="KW-1185">Reference proteome</keyword>
<keyword evidence="4 14" id="KW-1134">Transmembrane beta strand</keyword>
<dbReference type="InterPro" id="IPR010105">
    <property type="entry name" value="TonB_sidphr_rcpt"/>
</dbReference>
<dbReference type="CDD" id="cd01347">
    <property type="entry name" value="ligand_gated_channel"/>
    <property type="match status" value="1"/>
</dbReference>
<evidence type="ECO:0000256" key="1">
    <source>
        <dbReference type="ARBA" id="ARBA00004571"/>
    </source>
</evidence>
<reference evidence="19 20" key="1">
    <citation type="submission" date="2023-07" db="EMBL/GenBank/DDBJ databases">
        <title>Genomic Encyclopedia of Type Strains, Phase IV (KMG-IV): sequencing the most valuable type-strain genomes for metagenomic binning, comparative biology and taxonomic classification.</title>
        <authorList>
            <person name="Goeker M."/>
        </authorList>
    </citation>
    <scope>NUCLEOTIDE SEQUENCE [LARGE SCALE GENOMIC DNA]</scope>
    <source>
        <strain evidence="19 20">DSM 1277</strain>
    </source>
</reference>
<evidence type="ECO:0000256" key="6">
    <source>
        <dbReference type="ARBA" id="ARBA00022692"/>
    </source>
</evidence>
<keyword evidence="11 14" id="KW-0472">Membrane</keyword>
<evidence type="ECO:0000256" key="14">
    <source>
        <dbReference type="PROSITE-ProRule" id="PRU01360"/>
    </source>
</evidence>
<accession>A0ABU0DNP2</accession>
<sequence>MFRAQRVALATSVSLVVLSLPAFAQTVTELPTVVVEAPDGPEGADEGTGIPVVETSAGPVQGFRALTAESATRTNTPISEIPQSIQVIPRSVIDAQNDLTVSETLQNVSGTQGSNPLQLPAPGFMYVRGFPAEMWIDGLTTFNNGGNGDSLVNVERIEVLKGPNAILYGGGTGSPLGGAVNVVSKMPLDEAFAQFGFTYGSYQFLQPTFDVNTPLNKDGTILFRMTGEYTNADSFVDVIETEKYSINPTVTFTNKDDTTLTIQGRFTSWEQQDYQGLPATGTITGPFRLDPDMYIGPSNTPNATSRVQSVTANFDHEINDVWSVNIQGRVSQTEWNEPMQNYFSTDFAGNAPLPPDYAGGDYPAWYVMNALLSQKQQEATIAGNALAEFDVGITRNKFLVGADFSRITEVASMYYPMLPTGTVNFLDPVYPPYVEPFPGDGLGTIGTDNDNVYTTAGAFVQLQTTIGERIHLLGGLRLANLQIDSNTYDYYSLTNAVQDLSTTDLLPRVGAVVDIVKGFSVYASYTEGLKGNPFTIYNGPPAPERSKQSEAGIKFDLGYGLTGSMAIFEINRTGVPVAVGLYAEPIGEQRSRGFEVDVLWQPNRNWQVLANYSYIDAVLLNDIPGVGEAGNQLNIVPPNSGRLWVNYTFDPGPLQGWSVGAGVYAASGAYVDLANVYETDGYFTVDANISYKKDNFSASLTAKSLTGEEYYVPYNYYGGRVAPGEARGIFGKVAWTFK</sequence>
<evidence type="ECO:0000256" key="9">
    <source>
        <dbReference type="ARBA" id="ARBA00023065"/>
    </source>
</evidence>
<dbReference type="SUPFAM" id="SSF56935">
    <property type="entry name" value="Porins"/>
    <property type="match status" value="1"/>
</dbReference>
<evidence type="ECO:0000256" key="11">
    <source>
        <dbReference type="ARBA" id="ARBA00023136"/>
    </source>
</evidence>
<evidence type="ECO:0000256" key="13">
    <source>
        <dbReference type="ARBA" id="ARBA00023237"/>
    </source>
</evidence>
<keyword evidence="13 14" id="KW-0998">Cell outer membrane</keyword>
<dbReference type="Gene3D" id="2.40.170.20">
    <property type="entry name" value="TonB-dependent receptor, beta-barrel domain"/>
    <property type="match status" value="1"/>
</dbReference>
<dbReference type="InterPro" id="IPR000531">
    <property type="entry name" value="Beta-barrel_TonB"/>
</dbReference>
<keyword evidence="8" id="KW-0408">Iron</keyword>
<dbReference type="RefSeq" id="WP_307064096.1">
    <property type="nucleotide sequence ID" value="NZ_JAUSUH010000014.1"/>
</dbReference>
<dbReference type="InterPro" id="IPR037066">
    <property type="entry name" value="Plug_dom_sf"/>
</dbReference>
<evidence type="ECO:0000256" key="15">
    <source>
        <dbReference type="RuleBase" id="RU003357"/>
    </source>
</evidence>
<comment type="similarity">
    <text evidence="2 14 15">Belongs to the TonB-dependent receptor family.</text>
</comment>
<keyword evidence="7 16" id="KW-0732">Signal</keyword>
<dbReference type="PROSITE" id="PS52016">
    <property type="entry name" value="TONB_DEPENDENT_REC_3"/>
    <property type="match status" value="1"/>
</dbReference>
<protein>
    <submittedName>
        <fullName evidence="19">Iron complex outermembrane receptor protein</fullName>
    </submittedName>
</protein>
<evidence type="ECO:0000256" key="8">
    <source>
        <dbReference type="ARBA" id="ARBA00023004"/>
    </source>
</evidence>
<evidence type="ECO:0000256" key="16">
    <source>
        <dbReference type="SAM" id="SignalP"/>
    </source>
</evidence>
<dbReference type="Pfam" id="PF00593">
    <property type="entry name" value="TonB_dep_Rec_b-barrel"/>
    <property type="match status" value="1"/>
</dbReference>
<feature type="domain" description="TonB-dependent receptor-like beta-barrel" evidence="17">
    <location>
        <begin position="252"/>
        <end position="701"/>
    </location>
</feature>
<name>A0ABU0DNP2_9HYPH</name>
<dbReference type="InterPro" id="IPR039426">
    <property type="entry name" value="TonB-dep_rcpt-like"/>
</dbReference>
<organism evidence="19 20">
    <name type="scientific">Ancylobacter vacuolatus</name>
    <dbReference type="NCBI Taxonomy" id="223389"/>
    <lineage>
        <taxon>Bacteria</taxon>
        <taxon>Pseudomonadati</taxon>
        <taxon>Pseudomonadota</taxon>
        <taxon>Alphaproteobacteria</taxon>
        <taxon>Hyphomicrobiales</taxon>
        <taxon>Xanthobacteraceae</taxon>
        <taxon>Ancylobacter</taxon>
    </lineage>
</organism>
<dbReference type="EMBL" id="JAUSUH010000014">
    <property type="protein sequence ID" value="MDQ0349959.1"/>
    <property type="molecule type" value="Genomic_DNA"/>
</dbReference>
<proteinExistence type="inferred from homology"/>
<dbReference type="NCBIfam" id="TIGR01783">
    <property type="entry name" value="TonB-siderophor"/>
    <property type="match status" value="1"/>
</dbReference>
<evidence type="ECO:0000256" key="5">
    <source>
        <dbReference type="ARBA" id="ARBA00022496"/>
    </source>
</evidence>
<comment type="subcellular location">
    <subcellularLocation>
        <location evidence="1 14">Cell outer membrane</location>
        <topology evidence="1 14">Multi-pass membrane protein</topology>
    </subcellularLocation>
</comment>
<dbReference type="PANTHER" id="PTHR32552:SF68">
    <property type="entry name" value="FERRICHROME OUTER MEMBRANE TRANSPORTER_PHAGE RECEPTOR"/>
    <property type="match status" value="1"/>
</dbReference>
<evidence type="ECO:0000256" key="7">
    <source>
        <dbReference type="ARBA" id="ARBA00022729"/>
    </source>
</evidence>
<dbReference type="Gene3D" id="2.170.130.10">
    <property type="entry name" value="TonB-dependent receptor, plug domain"/>
    <property type="match status" value="1"/>
</dbReference>
<keyword evidence="6 14" id="KW-0812">Transmembrane</keyword>
<comment type="caution">
    <text evidence="19">The sequence shown here is derived from an EMBL/GenBank/DDBJ whole genome shotgun (WGS) entry which is preliminary data.</text>
</comment>
<gene>
    <name evidence="19" type="ORF">J2S76_004415</name>
</gene>
<dbReference type="Proteomes" id="UP001238467">
    <property type="component" value="Unassembled WGS sequence"/>
</dbReference>
<keyword evidence="10 15" id="KW-0798">TonB box</keyword>
<keyword evidence="9" id="KW-0406">Ion transport</keyword>
<feature type="signal peptide" evidence="16">
    <location>
        <begin position="1"/>
        <end position="24"/>
    </location>
</feature>
<dbReference type="InterPro" id="IPR036942">
    <property type="entry name" value="Beta-barrel_TonB_sf"/>
</dbReference>
<keyword evidence="3 14" id="KW-0813">Transport</keyword>
<evidence type="ECO:0000259" key="18">
    <source>
        <dbReference type="Pfam" id="PF07715"/>
    </source>
</evidence>
<evidence type="ECO:0000256" key="4">
    <source>
        <dbReference type="ARBA" id="ARBA00022452"/>
    </source>
</evidence>
<dbReference type="PANTHER" id="PTHR32552">
    <property type="entry name" value="FERRICHROME IRON RECEPTOR-RELATED"/>
    <property type="match status" value="1"/>
</dbReference>